<evidence type="ECO:0000256" key="5">
    <source>
        <dbReference type="ARBA" id="ARBA00013211"/>
    </source>
</evidence>
<dbReference type="GO" id="GO:0016024">
    <property type="term" value="P:CDP-diacylglycerol biosynthetic process"/>
    <property type="evidence" value="ECO:0007669"/>
    <property type="project" value="UniProtKB-UniPathway"/>
</dbReference>
<keyword evidence="10" id="KW-0812">Transmembrane</keyword>
<dbReference type="NCBIfam" id="TIGR00530">
    <property type="entry name" value="AGP_acyltrn"/>
    <property type="match status" value="1"/>
</dbReference>
<reference evidence="12 13" key="1">
    <citation type="submission" date="2018-07" db="EMBL/GenBank/DDBJ databases">
        <title>Marsedoiliclastica nanhaica gen. nov. sp. nov., a novel marine hydrocarbonoclastic bacterium isolated from an in-situ enriched hydrocarbon-degrading consortium in deep-sea sediment.</title>
        <authorList>
            <person name="Dong C."/>
            <person name="Ma T."/>
            <person name="Liu R."/>
            <person name="Shao Z."/>
        </authorList>
    </citation>
    <scope>NUCLEOTIDE SEQUENCE [LARGE SCALE GENOMIC DNA]</scope>
    <source>
        <strain evidence="13">soil36-7</strain>
    </source>
</reference>
<keyword evidence="13" id="KW-1185">Reference proteome</keyword>
<feature type="transmembrane region" description="Helical" evidence="10">
    <location>
        <begin position="12"/>
        <end position="34"/>
    </location>
</feature>
<dbReference type="AlphaFoldDB" id="A0A4P7XLX7"/>
<dbReference type="OrthoDB" id="5290997at2"/>
<keyword evidence="10" id="KW-1133">Transmembrane helix</keyword>
<keyword evidence="9" id="KW-1208">Phospholipid metabolism</keyword>
<keyword evidence="7 9" id="KW-0808">Transferase</keyword>
<evidence type="ECO:0000313" key="13">
    <source>
        <dbReference type="Proteomes" id="UP000298049"/>
    </source>
</evidence>
<evidence type="ECO:0000256" key="9">
    <source>
        <dbReference type="RuleBase" id="RU361267"/>
    </source>
</evidence>
<proteinExistence type="inferred from homology"/>
<keyword evidence="10" id="KW-0472">Membrane</keyword>
<dbReference type="InterPro" id="IPR004552">
    <property type="entry name" value="AGP_acyltrans"/>
</dbReference>
<evidence type="ECO:0000256" key="1">
    <source>
        <dbReference type="ARBA" id="ARBA00001141"/>
    </source>
</evidence>
<keyword evidence="9" id="KW-0444">Lipid biosynthesis</keyword>
<dbReference type="CDD" id="cd07989">
    <property type="entry name" value="LPLAT_AGPAT-like"/>
    <property type="match status" value="1"/>
</dbReference>
<dbReference type="GO" id="GO:0006654">
    <property type="term" value="P:phosphatidic acid biosynthetic process"/>
    <property type="evidence" value="ECO:0007669"/>
    <property type="project" value="TreeGrafter"/>
</dbReference>
<dbReference type="PANTHER" id="PTHR10434">
    <property type="entry name" value="1-ACYL-SN-GLYCEROL-3-PHOSPHATE ACYLTRANSFERASE"/>
    <property type="match status" value="1"/>
</dbReference>
<dbReference type="RefSeq" id="WP_136549694.1">
    <property type="nucleotide sequence ID" value="NZ_CP031093.1"/>
</dbReference>
<evidence type="ECO:0000256" key="3">
    <source>
        <dbReference type="ARBA" id="ARBA00005189"/>
    </source>
</evidence>
<keyword evidence="9" id="KW-0594">Phospholipid biosynthesis</keyword>
<evidence type="ECO:0000259" key="11">
    <source>
        <dbReference type="SMART" id="SM00563"/>
    </source>
</evidence>
<evidence type="ECO:0000256" key="4">
    <source>
        <dbReference type="ARBA" id="ARBA00008655"/>
    </source>
</evidence>
<dbReference type="SMART" id="SM00563">
    <property type="entry name" value="PlsC"/>
    <property type="match status" value="1"/>
</dbReference>
<keyword evidence="9" id="KW-0443">Lipid metabolism</keyword>
<evidence type="ECO:0000256" key="6">
    <source>
        <dbReference type="ARBA" id="ARBA00016139"/>
    </source>
</evidence>
<dbReference type="SUPFAM" id="SSF69593">
    <property type="entry name" value="Glycerol-3-phosphate (1)-acyltransferase"/>
    <property type="match status" value="1"/>
</dbReference>
<protein>
    <recommendedName>
        <fullName evidence="6 9">1-acyl-sn-glycerol-3-phosphate acyltransferase</fullName>
        <ecNumber evidence="5 9">2.3.1.51</ecNumber>
    </recommendedName>
</protein>
<dbReference type="UniPathway" id="UPA00557">
    <property type="reaction ID" value="UER00613"/>
</dbReference>
<gene>
    <name evidence="12" type="ORF">soil367_14185</name>
</gene>
<sequence>MAKRFLANSRLFIAWAYVLFISLIGFFLCLLRPFNPGNNHLIARFYAWGGRPILGLKTHVEGREYLTGTTPRVVVANHQSNDDVFLLGDLLPYRTVVIGKSSLRWIPIFGQMFWLGGNVLINRQRGAGASNTIDQTARALNRERKSVWVFPEGTRSKGRGLLPFKRGAFMAAVEAQVPLVMICCSDYQSRGRQTLPVHIRVLEPISTTGLMRSDVPTLMADCHQAMQIAIAELNQLATASARDQ</sequence>
<evidence type="ECO:0000256" key="7">
    <source>
        <dbReference type="ARBA" id="ARBA00022679"/>
    </source>
</evidence>
<dbReference type="EC" id="2.3.1.51" evidence="5 9"/>
<comment type="domain">
    <text evidence="9">The HXXXXD motif is essential for acyltransferase activity and may constitute the binding site for the phosphate moiety of the glycerol-3-phosphate.</text>
</comment>
<dbReference type="Pfam" id="PF01553">
    <property type="entry name" value="Acyltransferase"/>
    <property type="match status" value="1"/>
</dbReference>
<dbReference type="Proteomes" id="UP000298049">
    <property type="component" value="Chromosome"/>
</dbReference>
<dbReference type="InterPro" id="IPR002123">
    <property type="entry name" value="Plipid/glycerol_acylTrfase"/>
</dbReference>
<dbReference type="GO" id="GO:0005886">
    <property type="term" value="C:plasma membrane"/>
    <property type="evidence" value="ECO:0007669"/>
    <property type="project" value="TreeGrafter"/>
</dbReference>
<evidence type="ECO:0000256" key="10">
    <source>
        <dbReference type="SAM" id="Phobius"/>
    </source>
</evidence>
<comment type="pathway">
    <text evidence="3">Lipid metabolism.</text>
</comment>
<evidence type="ECO:0000313" key="12">
    <source>
        <dbReference type="EMBL" id="QCF26987.1"/>
    </source>
</evidence>
<comment type="catalytic activity">
    <reaction evidence="1 9">
        <text>a 1-acyl-sn-glycero-3-phosphate + an acyl-CoA = a 1,2-diacyl-sn-glycero-3-phosphate + CoA</text>
        <dbReference type="Rhea" id="RHEA:19709"/>
        <dbReference type="ChEBI" id="CHEBI:57287"/>
        <dbReference type="ChEBI" id="CHEBI:57970"/>
        <dbReference type="ChEBI" id="CHEBI:58342"/>
        <dbReference type="ChEBI" id="CHEBI:58608"/>
        <dbReference type="EC" id="2.3.1.51"/>
    </reaction>
</comment>
<comment type="pathway">
    <text evidence="2">Phospholipid metabolism; CDP-diacylglycerol biosynthesis; CDP-diacylglycerol from sn-glycerol 3-phosphate: step 2/3.</text>
</comment>
<comment type="similarity">
    <text evidence="4 9">Belongs to the 1-acyl-sn-glycerol-3-phosphate acyltransferase family.</text>
</comment>
<organism evidence="12 13">
    <name type="scientific">Hydrocarboniclastica marina</name>
    <dbReference type="NCBI Taxonomy" id="2259620"/>
    <lineage>
        <taxon>Bacteria</taxon>
        <taxon>Pseudomonadati</taxon>
        <taxon>Pseudomonadota</taxon>
        <taxon>Gammaproteobacteria</taxon>
        <taxon>Alteromonadales</taxon>
        <taxon>Alteromonadaceae</taxon>
        <taxon>Hydrocarboniclastica</taxon>
    </lineage>
</organism>
<dbReference type="GO" id="GO:0003841">
    <property type="term" value="F:1-acylglycerol-3-phosphate O-acyltransferase activity"/>
    <property type="evidence" value="ECO:0007669"/>
    <property type="project" value="UniProtKB-UniRule"/>
</dbReference>
<accession>A0A4P7XLX7</accession>
<keyword evidence="8 9" id="KW-0012">Acyltransferase</keyword>
<evidence type="ECO:0000256" key="8">
    <source>
        <dbReference type="ARBA" id="ARBA00023315"/>
    </source>
</evidence>
<name>A0A4P7XLX7_9ALTE</name>
<dbReference type="KEGG" id="hmi:soil367_14185"/>
<dbReference type="PANTHER" id="PTHR10434:SF11">
    <property type="entry name" value="1-ACYL-SN-GLYCEROL-3-PHOSPHATE ACYLTRANSFERASE"/>
    <property type="match status" value="1"/>
</dbReference>
<evidence type="ECO:0000256" key="2">
    <source>
        <dbReference type="ARBA" id="ARBA00004728"/>
    </source>
</evidence>
<dbReference type="EMBL" id="CP031093">
    <property type="protein sequence ID" value="QCF26987.1"/>
    <property type="molecule type" value="Genomic_DNA"/>
</dbReference>
<feature type="domain" description="Phospholipid/glycerol acyltransferase" evidence="11">
    <location>
        <begin position="72"/>
        <end position="187"/>
    </location>
</feature>